<evidence type="ECO:0000313" key="7">
    <source>
        <dbReference type="Proteomes" id="UP000007029"/>
    </source>
</evidence>
<dbReference type="RefSeq" id="WP_011655375.1">
    <property type="nucleotide sequence ID" value="NC_008386.1"/>
</dbReference>
<evidence type="ECO:0000256" key="3">
    <source>
        <dbReference type="ARBA" id="ARBA00022989"/>
    </source>
</evidence>
<evidence type="ECO:0000256" key="4">
    <source>
        <dbReference type="ARBA" id="ARBA00023136"/>
    </source>
</evidence>
<dbReference type="HOGENOM" id="CLU_158477_2_0_5"/>
<dbReference type="Proteomes" id="UP000007029">
    <property type="component" value="Plasmid pTB1"/>
</dbReference>
<dbReference type="InterPro" id="IPR007792">
    <property type="entry name" value="T4SS_VirB3/TrbD/AvhB"/>
</dbReference>
<dbReference type="AlphaFoldDB" id="Q07GT0"/>
<evidence type="ECO:0000256" key="1">
    <source>
        <dbReference type="ARBA" id="ARBA00004370"/>
    </source>
</evidence>
<proteinExistence type="predicted"/>
<evidence type="ECO:0000256" key="2">
    <source>
        <dbReference type="ARBA" id="ARBA00022692"/>
    </source>
</evidence>
<reference evidence="6 7" key="1">
    <citation type="journal article" date="2007" name="J. Bacteriol.">
        <title>The complete genome sequence of Roseobacter denitrificans reveals a mixotrophic rather than photosynthetic metabolism.</title>
        <authorList>
            <person name="Swingley W.D."/>
            <person name="Sadekar S."/>
            <person name="Mastrian S.D."/>
            <person name="Matthies H.J."/>
            <person name="Hao J."/>
            <person name="Ramos H."/>
            <person name="Acharya C.R."/>
            <person name="Conrad A.L."/>
            <person name="Taylor H.L."/>
            <person name="Dejesa L.C."/>
            <person name="Shah M.K."/>
            <person name="O'huallachain M.E."/>
            <person name="Lince M.T."/>
            <person name="Blankenship R.E."/>
            <person name="Beatty J.T."/>
            <person name="Touchman J.W."/>
        </authorList>
    </citation>
    <scope>NUCLEOTIDE SEQUENCE [LARGE SCALE GENOMIC DNA]</scope>
    <source>
        <strain evidence="7">ATCC 33942 / OCh 114</strain>
        <plasmid evidence="6 7">pTB1</plasmid>
    </source>
</reference>
<comment type="subcellular location">
    <subcellularLocation>
        <location evidence="1">Membrane</location>
    </subcellularLocation>
</comment>
<geneLocation type="plasmid" evidence="6 7">
    <name>pTB1</name>
</geneLocation>
<name>Q07GT0_ROSDO</name>
<evidence type="ECO:0000256" key="5">
    <source>
        <dbReference type="SAM" id="Phobius"/>
    </source>
</evidence>
<keyword evidence="2 5" id="KW-0812">Transmembrane</keyword>
<dbReference type="GO" id="GO:0016020">
    <property type="term" value="C:membrane"/>
    <property type="evidence" value="ECO:0007669"/>
    <property type="project" value="UniProtKB-SubCell"/>
</dbReference>
<evidence type="ECO:0000313" key="6">
    <source>
        <dbReference type="EMBL" id="ABI93319.1"/>
    </source>
</evidence>
<protein>
    <submittedName>
        <fullName evidence="6">Type IV secretion system protein, putative</fullName>
    </submittedName>
</protein>
<dbReference type="OrthoDB" id="7857856at2"/>
<sequence>MQNPCFKALTRPVSFLGLPFKFVVILAIVCFGGFIATLSFVYLLLSALIGYGALRLLSAYDPMIIDVIFVALSKTPLPPSYFKGKGIIYRA</sequence>
<gene>
    <name evidence="6" type="ordered locus">RD1_A0015</name>
</gene>
<feature type="transmembrane region" description="Helical" evidence="5">
    <location>
        <begin position="20"/>
        <end position="45"/>
    </location>
</feature>
<keyword evidence="3 5" id="KW-1133">Transmembrane helix</keyword>
<dbReference type="KEGG" id="rde:RD1_A0015"/>
<keyword evidence="7" id="KW-1185">Reference proteome</keyword>
<keyword evidence="6" id="KW-0614">Plasmid</keyword>
<dbReference type="EMBL" id="CP000464">
    <property type="protein sequence ID" value="ABI93319.1"/>
    <property type="molecule type" value="Genomic_DNA"/>
</dbReference>
<dbReference type="Pfam" id="PF05101">
    <property type="entry name" value="VirB3"/>
    <property type="match status" value="1"/>
</dbReference>
<keyword evidence="4 5" id="KW-0472">Membrane</keyword>
<organism evidence="6 7">
    <name type="scientific">Roseobacter denitrificans (strain ATCC 33942 / OCh 114)</name>
    <name type="common">Erythrobacter sp. (strain OCh 114)</name>
    <name type="synonym">Roseobacter denitrificans</name>
    <dbReference type="NCBI Taxonomy" id="375451"/>
    <lineage>
        <taxon>Bacteria</taxon>
        <taxon>Pseudomonadati</taxon>
        <taxon>Pseudomonadota</taxon>
        <taxon>Alphaproteobacteria</taxon>
        <taxon>Rhodobacterales</taxon>
        <taxon>Roseobacteraceae</taxon>
        <taxon>Roseobacter</taxon>
    </lineage>
</organism>
<accession>Q07GT0</accession>